<dbReference type="InterPro" id="IPR047817">
    <property type="entry name" value="ABC2_TM_bact-type"/>
</dbReference>
<dbReference type="EMBL" id="CAJPVJ010006007">
    <property type="protein sequence ID" value="CAG2170051.1"/>
    <property type="molecule type" value="Genomic_DNA"/>
</dbReference>
<dbReference type="GO" id="GO:0140359">
    <property type="term" value="F:ABC-type transporter activity"/>
    <property type="evidence" value="ECO:0007669"/>
    <property type="project" value="InterPro"/>
</dbReference>
<evidence type="ECO:0000256" key="7">
    <source>
        <dbReference type="SAM" id="MobiDB-lite"/>
    </source>
</evidence>
<dbReference type="InterPro" id="IPR000412">
    <property type="entry name" value="ABC_2_transport"/>
</dbReference>
<dbReference type="PROSITE" id="PS50893">
    <property type="entry name" value="ABC_TRANSPORTER_2"/>
    <property type="match status" value="1"/>
</dbReference>
<evidence type="ECO:0000256" key="8">
    <source>
        <dbReference type="SAM" id="Phobius"/>
    </source>
</evidence>
<dbReference type="Pfam" id="PF12698">
    <property type="entry name" value="ABC2_membrane_3"/>
    <property type="match status" value="1"/>
</dbReference>
<dbReference type="InterPro" id="IPR003439">
    <property type="entry name" value="ABC_transporter-like_ATP-bd"/>
</dbReference>
<evidence type="ECO:0000256" key="6">
    <source>
        <dbReference type="ARBA" id="ARBA00023136"/>
    </source>
</evidence>
<dbReference type="PROSITE" id="PS00211">
    <property type="entry name" value="ABC_TRANSPORTER_1"/>
    <property type="match status" value="1"/>
</dbReference>
<dbReference type="InterPro" id="IPR017871">
    <property type="entry name" value="ABC_transporter-like_CS"/>
</dbReference>
<dbReference type="PANTHER" id="PTHR43038">
    <property type="entry name" value="ATP-BINDING CASSETTE, SUB-FAMILY H, MEMBER 1"/>
    <property type="match status" value="1"/>
</dbReference>
<comment type="subcellular location">
    <subcellularLocation>
        <location evidence="1">Membrane</location>
        <topology evidence="1">Multi-pass membrane protein</topology>
    </subcellularLocation>
</comment>
<evidence type="ECO:0000256" key="1">
    <source>
        <dbReference type="ARBA" id="ARBA00004141"/>
    </source>
</evidence>
<feature type="compositionally biased region" description="Low complexity" evidence="7">
    <location>
        <begin position="364"/>
        <end position="374"/>
    </location>
</feature>
<dbReference type="Proteomes" id="UP000728032">
    <property type="component" value="Unassembled WGS sequence"/>
</dbReference>
<dbReference type="PANTHER" id="PTHR43038:SF3">
    <property type="entry name" value="ABC TRANSPORTER G FAMILY MEMBER 20 ISOFORM X1"/>
    <property type="match status" value="1"/>
</dbReference>
<dbReference type="GO" id="GO:0005524">
    <property type="term" value="F:ATP binding"/>
    <property type="evidence" value="ECO:0007669"/>
    <property type="project" value="UniProtKB-KW"/>
</dbReference>
<sequence length="810" mass="90004">MFNLYASWDSYEADEDVPNDGDQSITLAAFRRNVDTNESLRKIQRSLSHNSCKDVNETKGDDVEASHEIQRQDIPAVEITNAFYSYGKKKKVVNALQGINLTVPEGAIYGLLGPSGCGKTSLLRCIVGRLHPKEGTVKIFGKTPGEAGSQVPGPSIGYMPQELALFPDFTLEETLNYFGRLYHLKESLIVERTDFLLKFLDLPEKGRLVGNLSGGQKRRVSLAAALVHNPPLLILDEPTVGVDPLLRQCIWDYLVTLSKEEKLTVIITTHYIEEARAANLVGLMRFGRILTEQTPDYLLKRYGFPTLEEVFLKVCELDSQGIDVNNLHKEALRSNSIANSILANKPDICFDVNKSESKDPDMNSSISSGSSSSGVGDCVDTLKNINAIPESKDIMEMVEPISEPPKKTYNRSGNKFKLSSNPLMNSAARTSALFWKNITRLRRNMAVLLFQFLLPSIEVILFCTCIGQHPFDIPVAVYNQEISGQFSQQFLSHIDNTTIIQKPFPSYDSAIEAVKNGEAWAALVIGRNFTNALQMRVLMAGDVDNETLEMSSVHLYPDMTNQMISLKLYETITLSFISFGKDMLTTLGQSSSLIELPVVLEKPIYGERLPTFTEFMAPGVVLSIAFLAAVALTALAFVMERKEGLLERSLVAGVSSTEFMLSHVLTQLLVLSVQVALLLIFTFLVFEIPFRGQFIWVIVLTLLQGSCGMAFGLMISAICEEENSATMLALGSFYPNLLLSGTVWPTQAMPQFIRYFSYVLPQTIPIEAMRYILSRGWDLSYGIVALGFGVTIAWIIFFLSAAVIIFKYKK</sequence>
<dbReference type="SUPFAM" id="SSF52540">
    <property type="entry name" value="P-loop containing nucleoside triphosphate hydrolases"/>
    <property type="match status" value="1"/>
</dbReference>
<dbReference type="CDD" id="cd03230">
    <property type="entry name" value="ABC_DR_subfamily_A"/>
    <property type="match status" value="1"/>
</dbReference>
<dbReference type="InterPro" id="IPR027417">
    <property type="entry name" value="P-loop_NTPase"/>
</dbReference>
<organism evidence="11">
    <name type="scientific">Oppiella nova</name>
    <dbReference type="NCBI Taxonomy" id="334625"/>
    <lineage>
        <taxon>Eukaryota</taxon>
        <taxon>Metazoa</taxon>
        <taxon>Ecdysozoa</taxon>
        <taxon>Arthropoda</taxon>
        <taxon>Chelicerata</taxon>
        <taxon>Arachnida</taxon>
        <taxon>Acari</taxon>
        <taxon>Acariformes</taxon>
        <taxon>Sarcoptiformes</taxon>
        <taxon>Oribatida</taxon>
        <taxon>Brachypylina</taxon>
        <taxon>Oppioidea</taxon>
        <taxon>Oppiidae</taxon>
        <taxon>Oppiella</taxon>
    </lineage>
</organism>
<feature type="transmembrane region" description="Helical" evidence="8">
    <location>
        <begin position="725"/>
        <end position="744"/>
    </location>
</feature>
<feature type="domain" description="ABC transporter" evidence="9">
    <location>
        <begin position="77"/>
        <end position="311"/>
    </location>
</feature>
<dbReference type="AlphaFoldDB" id="A0A7R9M5U8"/>
<keyword evidence="5 8" id="KW-1133">Transmembrane helix</keyword>
<keyword evidence="3" id="KW-0547">Nucleotide-binding</keyword>
<evidence type="ECO:0000313" key="11">
    <source>
        <dbReference type="EMBL" id="CAD7652864.1"/>
    </source>
</evidence>
<feature type="transmembrane region" description="Helical" evidence="8">
    <location>
        <begin position="694"/>
        <end position="718"/>
    </location>
</feature>
<evidence type="ECO:0000256" key="4">
    <source>
        <dbReference type="ARBA" id="ARBA00022840"/>
    </source>
</evidence>
<evidence type="ECO:0000256" key="3">
    <source>
        <dbReference type="ARBA" id="ARBA00022741"/>
    </source>
</evidence>
<evidence type="ECO:0000259" key="10">
    <source>
        <dbReference type="PROSITE" id="PS51012"/>
    </source>
</evidence>
<feature type="transmembrane region" description="Helical" evidence="8">
    <location>
        <begin position="779"/>
        <end position="806"/>
    </location>
</feature>
<accession>A0A7R9M5U8</accession>
<feature type="transmembrane region" description="Helical" evidence="8">
    <location>
        <begin position="615"/>
        <end position="638"/>
    </location>
</feature>
<name>A0A7R9M5U8_9ACAR</name>
<dbReference type="PRINTS" id="PR00164">
    <property type="entry name" value="ABC2TRNSPORT"/>
</dbReference>
<dbReference type="GO" id="GO:0043190">
    <property type="term" value="C:ATP-binding cassette (ABC) transporter complex"/>
    <property type="evidence" value="ECO:0007669"/>
    <property type="project" value="InterPro"/>
</dbReference>
<keyword evidence="6 8" id="KW-0472">Membrane</keyword>
<dbReference type="InterPro" id="IPR013525">
    <property type="entry name" value="ABC2_TM"/>
</dbReference>
<dbReference type="Pfam" id="PF00005">
    <property type="entry name" value="ABC_tran"/>
    <property type="match status" value="1"/>
</dbReference>
<proteinExistence type="predicted"/>
<dbReference type="InterPro" id="IPR003593">
    <property type="entry name" value="AAA+_ATPase"/>
</dbReference>
<protein>
    <submittedName>
        <fullName evidence="11">Uncharacterized protein</fullName>
    </submittedName>
</protein>
<keyword evidence="12" id="KW-1185">Reference proteome</keyword>
<dbReference type="OrthoDB" id="10255969at2759"/>
<evidence type="ECO:0000256" key="5">
    <source>
        <dbReference type="ARBA" id="ARBA00022989"/>
    </source>
</evidence>
<dbReference type="EMBL" id="OC920832">
    <property type="protein sequence ID" value="CAD7652864.1"/>
    <property type="molecule type" value="Genomic_DNA"/>
</dbReference>
<dbReference type="PROSITE" id="PS51012">
    <property type="entry name" value="ABC_TM2"/>
    <property type="match status" value="1"/>
</dbReference>
<dbReference type="Gene3D" id="3.40.50.300">
    <property type="entry name" value="P-loop containing nucleotide triphosphate hydrolases"/>
    <property type="match status" value="1"/>
</dbReference>
<evidence type="ECO:0000259" key="9">
    <source>
        <dbReference type="PROSITE" id="PS50893"/>
    </source>
</evidence>
<dbReference type="GO" id="GO:0016887">
    <property type="term" value="F:ATP hydrolysis activity"/>
    <property type="evidence" value="ECO:0007669"/>
    <property type="project" value="InterPro"/>
</dbReference>
<evidence type="ECO:0000313" key="12">
    <source>
        <dbReference type="Proteomes" id="UP000728032"/>
    </source>
</evidence>
<feature type="region of interest" description="Disordered" evidence="7">
    <location>
        <begin position="354"/>
        <end position="375"/>
    </location>
</feature>
<dbReference type="Gene3D" id="3.40.1710.10">
    <property type="entry name" value="abc type-2 transporter like domain"/>
    <property type="match status" value="1"/>
</dbReference>
<feature type="domain" description="ABC transmembrane type-2" evidence="10">
    <location>
        <begin position="581"/>
        <end position="809"/>
    </location>
</feature>
<dbReference type="SMART" id="SM00382">
    <property type="entry name" value="AAA"/>
    <property type="match status" value="1"/>
</dbReference>
<feature type="transmembrane region" description="Helical" evidence="8">
    <location>
        <begin position="668"/>
        <end position="688"/>
    </location>
</feature>
<keyword evidence="2 8" id="KW-0812">Transmembrane</keyword>
<keyword evidence="4" id="KW-0067">ATP-binding</keyword>
<evidence type="ECO:0000256" key="2">
    <source>
        <dbReference type="ARBA" id="ARBA00022692"/>
    </source>
</evidence>
<reference evidence="11" key="1">
    <citation type="submission" date="2020-11" db="EMBL/GenBank/DDBJ databases">
        <authorList>
            <person name="Tran Van P."/>
        </authorList>
    </citation>
    <scope>NUCLEOTIDE SEQUENCE</scope>
</reference>
<gene>
    <name evidence="11" type="ORF">ONB1V03_LOCUS9522</name>
</gene>